<protein>
    <submittedName>
        <fullName evidence="3">Sulfurtransferase TusA family protein</fullName>
    </submittedName>
</protein>
<dbReference type="GO" id="GO:0016740">
    <property type="term" value="F:transferase activity"/>
    <property type="evidence" value="ECO:0007669"/>
    <property type="project" value="UniProtKB-KW"/>
</dbReference>
<evidence type="ECO:0000259" key="2">
    <source>
        <dbReference type="PROSITE" id="PS01148"/>
    </source>
</evidence>
<keyword evidence="4" id="KW-1185">Reference proteome</keyword>
<dbReference type="RefSeq" id="WP_126612687.1">
    <property type="nucleotide sequence ID" value="NZ_JBHUCY010000004.1"/>
</dbReference>
<dbReference type="PANTHER" id="PTHR33279:SF6">
    <property type="entry name" value="SULFUR CARRIER PROTEIN YEDF-RELATED"/>
    <property type="match status" value="1"/>
</dbReference>
<dbReference type="EMBL" id="RXMA01000003">
    <property type="protein sequence ID" value="RTR22908.1"/>
    <property type="molecule type" value="Genomic_DNA"/>
</dbReference>
<dbReference type="OrthoDB" id="9797551at2"/>
<dbReference type="Pfam" id="PF01206">
    <property type="entry name" value="TusA"/>
    <property type="match status" value="1"/>
</dbReference>
<dbReference type="CDD" id="cd00291">
    <property type="entry name" value="SirA_YedF_YeeD"/>
    <property type="match status" value="1"/>
</dbReference>
<dbReference type="SUPFAM" id="SSF64307">
    <property type="entry name" value="SirA-like"/>
    <property type="match status" value="1"/>
</dbReference>
<dbReference type="Gene3D" id="3.30.110.40">
    <property type="entry name" value="TusA-like domain"/>
    <property type="match status" value="1"/>
</dbReference>
<comment type="similarity">
    <text evidence="1">Belongs to the sulfur carrier protein TusA family.</text>
</comment>
<gene>
    <name evidence="3" type="ORF">EJ903_04845</name>
</gene>
<comment type="caution">
    <text evidence="3">The sequence shown here is derived from an EMBL/GenBank/DDBJ whole genome shotgun (WGS) entry which is preliminary data.</text>
</comment>
<dbReference type="PANTHER" id="PTHR33279">
    <property type="entry name" value="SULFUR CARRIER PROTEIN YEDF-RELATED"/>
    <property type="match status" value="1"/>
</dbReference>
<evidence type="ECO:0000256" key="1">
    <source>
        <dbReference type="ARBA" id="ARBA00008984"/>
    </source>
</evidence>
<dbReference type="PROSITE" id="PS01148">
    <property type="entry name" value="UPF0033"/>
    <property type="match status" value="1"/>
</dbReference>
<accession>A0A3S0I3B5</accession>
<evidence type="ECO:0000313" key="3">
    <source>
        <dbReference type="EMBL" id="RTR22908.1"/>
    </source>
</evidence>
<evidence type="ECO:0000313" key="4">
    <source>
        <dbReference type="Proteomes" id="UP000277007"/>
    </source>
</evidence>
<sequence length="75" mass="8060">MADHPLNTKGLQCPLPVLRARKALKAIAIGDTLTVEATDPAAVRDVPAFCEATGNVLRASDEVDGVYRFVIERIV</sequence>
<reference evidence="3 4" key="1">
    <citation type="submission" date="2018-12" db="EMBL/GenBank/DDBJ databases">
        <authorList>
            <person name="Yang Y."/>
        </authorList>
    </citation>
    <scope>NUCLEOTIDE SEQUENCE [LARGE SCALE GENOMIC DNA]</scope>
    <source>
        <strain evidence="3 4">L-25-5w-1</strain>
    </source>
</reference>
<dbReference type="Proteomes" id="UP000277007">
    <property type="component" value="Unassembled WGS sequence"/>
</dbReference>
<name>A0A3S0I3B5_9PROT</name>
<proteinExistence type="inferred from homology"/>
<dbReference type="AlphaFoldDB" id="A0A3S0I3B5"/>
<organism evidence="3 4">
    <name type="scientific">Azospirillum griseum</name>
    <dbReference type="NCBI Taxonomy" id="2496639"/>
    <lineage>
        <taxon>Bacteria</taxon>
        <taxon>Pseudomonadati</taxon>
        <taxon>Pseudomonadota</taxon>
        <taxon>Alphaproteobacteria</taxon>
        <taxon>Rhodospirillales</taxon>
        <taxon>Azospirillaceae</taxon>
        <taxon>Azospirillum</taxon>
    </lineage>
</organism>
<feature type="domain" description="UPF0033" evidence="2">
    <location>
        <begin position="6"/>
        <end position="30"/>
    </location>
</feature>
<dbReference type="InterPro" id="IPR001455">
    <property type="entry name" value="TusA-like"/>
</dbReference>
<keyword evidence="3" id="KW-0808">Transferase</keyword>
<dbReference type="InterPro" id="IPR036868">
    <property type="entry name" value="TusA-like_sf"/>
</dbReference>